<name>A0A918RUP4_9GAMM</name>
<organism evidence="1 2">
    <name type="scientific">Arenicella chitinivorans</name>
    <dbReference type="NCBI Taxonomy" id="1329800"/>
    <lineage>
        <taxon>Bacteria</taxon>
        <taxon>Pseudomonadati</taxon>
        <taxon>Pseudomonadota</taxon>
        <taxon>Gammaproteobacteria</taxon>
        <taxon>Arenicellales</taxon>
        <taxon>Arenicellaceae</taxon>
        <taxon>Arenicella</taxon>
    </lineage>
</organism>
<evidence type="ECO:0000313" key="2">
    <source>
        <dbReference type="Proteomes" id="UP000614811"/>
    </source>
</evidence>
<gene>
    <name evidence="1" type="ORF">GCM10008090_22010</name>
</gene>
<comment type="caution">
    <text evidence="1">The sequence shown here is derived from an EMBL/GenBank/DDBJ whole genome shotgun (WGS) entry which is preliminary data.</text>
</comment>
<sequence>MLQHVVNEPWTRMRVGLRGLAWLCLTGLLSACSTFEYHETKEVKIKKLTEQQEETIDEQALLDVGIVLFDPGIVDLDEDILAYSSVRQSESVWFTNQLKQTLEQSNAWGLIRALPKAGLPMDVTVTGELIESNGEEIELQIRATDSTGAEWFRRNYQQRASAYAYHPEVKLPGDPFQATFNQIANDLYAYQASLSLTARRNIRSVSSVLFARDFVPNAFEEYVQEDPESGTVSLLRLPADSDPMMQRVDRIRARNDLFIDVIQDYYRAFNRTMEAPYQEWRKFSYREVVYARQLAEQARKEKIAGLAVMAGGLVAAVEGDRGITRGAGHIGILSGAQIFINSFKKREQSLVHAEALRELGTSLASELEPSVVDLQDRSITLSGTVDDQFTEWRRILQQMFVLEQGETDPTSEALR</sequence>
<dbReference type="AlphaFoldDB" id="A0A918RUP4"/>
<dbReference type="RefSeq" id="WP_189400898.1">
    <property type="nucleotide sequence ID" value="NZ_BMXA01000003.1"/>
</dbReference>
<proteinExistence type="predicted"/>
<reference evidence="1" key="2">
    <citation type="submission" date="2020-09" db="EMBL/GenBank/DDBJ databases">
        <authorList>
            <person name="Sun Q."/>
            <person name="Kim S."/>
        </authorList>
    </citation>
    <scope>NUCLEOTIDE SEQUENCE</scope>
    <source>
        <strain evidence="1">KCTC 12711</strain>
    </source>
</reference>
<keyword evidence="2" id="KW-1185">Reference proteome</keyword>
<reference evidence="1" key="1">
    <citation type="journal article" date="2014" name="Int. J. Syst. Evol. Microbiol.">
        <title>Complete genome sequence of Corynebacterium casei LMG S-19264T (=DSM 44701T), isolated from a smear-ripened cheese.</title>
        <authorList>
            <consortium name="US DOE Joint Genome Institute (JGI-PGF)"/>
            <person name="Walter F."/>
            <person name="Albersmeier A."/>
            <person name="Kalinowski J."/>
            <person name="Ruckert C."/>
        </authorList>
    </citation>
    <scope>NUCLEOTIDE SEQUENCE</scope>
    <source>
        <strain evidence="1">KCTC 12711</strain>
    </source>
</reference>
<protein>
    <submittedName>
        <fullName evidence="1">Uncharacterized protein</fullName>
    </submittedName>
</protein>
<evidence type="ECO:0000313" key="1">
    <source>
        <dbReference type="EMBL" id="GHA11821.1"/>
    </source>
</evidence>
<dbReference type="Proteomes" id="UP000614811">
    <property type="component" value="Unassembled WGS sequence"/>
</dbReference>
<dbReference type="EMBL" id="BMXA01000003">
    <property type="protein sequence ID" value="GHA11821.1"/>
    <property type="molecule type" value="Genomic_DNA"/>
</dbReference>
<accession>A0A918RUP4</accession>